<keyword evidence="5" id="KW-0964">Secreted</keyword>
<dbReference type="InterPro" id="IPR010930">
    <property type="entry name" value="Flg_bb/hook_C_dom"/>
</dbReference>
<keyword evidence="10" id="KW-0282">Flagellum</keyword>
<evidence type="ECO:0000256" key="2">
    <source>
        <dbReference type="ARBA" id="ARBA00004613"/>
    </source>
</evidence>
<protein>
    <recommendedName>
        <fullName evidence="4">Flagellar hook-associated protein 1</fullName>
    </recommendedName>
</protein>
<dbReference type="GO" id="GO:0005198">
    <property type="term" value="F:structural molecule activity"/>
    <property type="evidence" value="ECO:0007669"/>
    <property type="project" value="InterPro"/>
</dbReference>
<dbReference type="InterPro" id="IPR053927">
    <property type="entry name" value="FlgK_helical"/>
</dbReference>
<dbReference type="Proteomes" id="UP000295678">
    <property type="component" value="Unassembled WGS sequence"/>
</dbReference>
<evidence type="ECO:0000256" key="4">
    <source>
        <dbReference type="ARBA" id="ARBA00016244"/>
    </source>
</evidence>
<sequence>MGMNGVLGTALQGLKVITAGLDVVSRNVANADTPGYTRKTIGQTSLVMGANVTGVVSGDVKRQVDDLLVRQIRQENAGLGYVRILNSYYTQLDNIYAEPGSSVGVDTLFSAFRNSMAELAATPDSYIAREQVLRDAQVLASRLNQMSADIQAMRLEAERGIGDAVQRVNELLNRISEVNQQIGSSPQIESPPADLLDLRDNYIAELSELLDIRVIERQRGVVSIMTQSGMSLLDPLPAQLVFDERGMVTAQSLYNSDASLSGVGTIKIVTPNGGSIDLIADNQIRSGKIAALLELRDKYLVDAQAQLDAIADGLARALSTNSVASGAVTSGTQQGREIDLAGIQPGDRISMTVTVDGVQRKLTLIPVTDPAALPLPDNVTPERDDVVIGFDISGGMATAAAQIEAALGGAIQVSAPGGDILRFLDDGAGQTTSSGVGYGLDGSTLDLSALAGQSITVSVGGTDYSYAFTATSTGQDLQAFIDAIPGIGASIVAGDLVISGDTPATGFSISFSDPSVGLATGLAEGSHNTSSIDALSAGITATDFTSGLGIPLFVDGGFPYTGNLDAIPQQLGFAGRISVNPALLNDNALLVRYGSGTMEGDPARPAELLRRLSEAVFTFAPETKVAGSTPYTGTLGGFIQRVISYQGAMASDVYKAASAQEMVSAQLQERFVAESGVNIDQEMANLIELQTAYQANARIVTAFREMMDLLLRV</sequence>
<organism evidence="10 11">
    <name type="scientific">Tepidamorphus gemmatus</name>
    <dbReference type="NCBI Taxonomy" id="747076"/>
    <lineage>
        <taxon>Bacteria</taxon>
        <taxon>Pseudomonadati</taxon>
        <taxon>Pseudomonadota</taxon>
        <taxon>Alphaproteobacteria</taxon>
        <taxon>Hyphomicrobiales</taxon>
        <taxon>Tepidamorphaceae</taxon>
        <taxon>Tepidamorphus</taxon>
    </lineage>
</organism>
<feature type="domain" description="Flagellar hook-associated protein FlgK helical" evidence="9">
    <location>
        <begin position="90"/>
        <end position="325"/>
    </location>
</feature>
<evidence type="ECO:0000313" key="10">
    <source>
        <dbReference type="EMBL" id="TCT06462.1"/>
    </source>
</evidence>
<comment type="subcellular location">
    <subcellularLocation>
        <location evidence="1">Bacterial flagellum basal body</location>
    </subcellularLocation>
    <subcellularLocation>
        <location evidence="2">Secreted</location>
    </subcellularLocation>
</comment>
<dbReference type="GO" id="GO:0044780">
    <property type="term" value="P:bacterial-type flagellum assembly"/>
    <property type="evidence" value="ECO:0007669"/>
    <property type="project" value="InterPro"/>
</dbReference>
<evidence type="ECO:0000256" key="3">
    <source>
        <dbReference type="ARBA" id="ARBA00009677"/>
    </source>
</evidence>
<dbReference type="GO" id="GO:0009424">
    <property type="term" value="C:bacterial-type flagellum hook"/>
    <property type="evidence" value="ECO:0007669"/>
    <property type="project" value="InterPro"/>
</dbReference>
<dbReference type="OrthoDB" id="7181295at2"/>
<comment type="caution">
    <text evidence="10">The sequence shown here is derived from an EMBL/GenBank/DDBJ whole genome shotgun (WGS) entry which is preliminary data.</text>
</comment>
<accession>A0A4R3M0F5</accession>
<dbReference type="PANTHER" id="PTHR30033">
    <property type="entry name" value="FLAGELLAR HOOK-ASSOCIATED PROTEIN 1"/>
    <property type="match status" value="1"/>
</dbReference>
<keyword evidence="6" id="KW-0975">Bacterial flagellum</keyword>
<dbReference type="GO" id="GO:0005576">
    <property type="term" value="C:extracellular region"/>
    <property type="evidence" value="ECO:0007669"/>
    <property type="project" value="UniProtKB-SubCell"/>
</dbReference>
<evidence type="ECO:0000256" key="1">
    <source>
        <dbReference type="ARBA" id="ARBA00004117"/>
    </source>
</evidence>
<reference evidence="10 11" key="1">
    <citation type="submission" date="2019-03" db="EMBL/GenBank/DDBJ databases">
        <title>Genomic Encyclopedia of Type Strains, Phase IV (KMG-IV): sequencing the most valuable type-strain genomes for metagenomic binning, comparative biology and taxonomic classification.</title>
        <authorList>
            <person name="Goeker M."/>
        </authorList>
    </citation>
    <scope>NUCLEOTIDE SEQUENCE [LARGE SCALE GENOMIC DNA]</scope>
    <source>
        <strain evidence="10 11">DSM 19345</strain>
    </source>
</reference>
<evidence type="ECO:0000313" key="11">
    <source>
        <dbReference type="Proteomes" id="UP000295678"/>
    </source>
</evidence>
<dbReference type="EMBL" id="SMAK01000011">
    <property type="protein sequence ID" value="TCT06462.1"/>
    <property type="molecule type" value="Genomic_DNA"/>
</dbReference>
<dbReference type="InterPro" id="IPR001444">
    <property type="entry name" value="Flag_bb_rod_N"/>
</dbReference>
<feature type="domain" description="Flagellar basal body rod protein N-terminal" evidence="7">
    <location>
        <begin position="20"/>
        <end position="37"/>
    </location>
</feature>
<dbReference type="GO" id="GO:0009425">
    <property type="term" value="C:bacterial-type flagellum basal body"/>
    <property type="evidence" value="ECO:0007669"/>
    <property type="project" value="UniProtKB-SubCell"/>
</dbReference>
<dbReference type="RefSeq" id="WP_132807533.1">
    <property type="nucleotide sequence ID" value="NZ_SMAK01000011.1"/>
</dbReference>
<evidence type="ECO:0000259" key="9">
    <source>
        <dbReference type="Pfam" id="PF22638"/>
    </source>
</evidence>
<keyword evidence="10" id="KW-0969">Cilium</keyword>
<dbReference type="AlphaFoldDB" id="A0A4R3M0F5"/>
<name>A0A4R3M0F5_9HYPH</name>
<evidence type="ECO:0000256" key="6">
    <source>
        <dbReference type="ARBA" id="ARBA00023143"/>
    </source>
</evidence>
<dbReference type="Pfam" id="PF00460">
    <property type="entry name" value="Flg_bb_rod"/>
    <property type="match status" value="1"/>
</dbReference>
<evidence type="ECO:0000259" key="7">
    <source>
        <dbReference type="Pfam" id="PF00460"/>
    </source>
</evidence>
<gene>
    <name evidence="10" type="ORF">EDC22_11145</name>
</gene>
<dbReference type="InterPro" id="IPR002371">
    <property type="entry name" value="FlgK"/>
</dbReference>
<feature type="domain" description="Flagellar basal-body/hook protein C-terminal" evidence="8">
    <location>
        <begin position="670"/>
        <end position="712"/>
    </location>
</feature>
<dbReference type="NCBIfam" id="TIGR02492">
    <property type="entry name" value="flgK_ends"/>
    <property type="match status" value="1"/>
</dbReference>
<proteinExistence type="inferred from homology"/>
<keyword evidence="11" id="KW-1185">Reference proteome</keyword>
<dbReference type="PANTHER" id="PTHR30033:SF1">
    <property type="entry name" value="FLAGELLAR HOOK-ASSOCIATED PROTEIN 1"/>
    <property type="match status" value="1"/>
</dbReference>
<keyword evidence="10" id="KW-0966">Cell projection</keyword>
<comment type="similarity">
    <text evidence="3">Belongs to the flagella basal body rod proteins family.</text>
</comment>
<dbReference type="SUPFAM" id="SSF64518">
    <property type="entry name" value="Phase 1 flagellin"/>
    <property type="match status" value="1"/>
</dbReference>
<evidence type="ECO:0000256" key="5">
    <source>
        <dbReference type="ARBA" id="ARBA00022525"/>
    </source>
</evidence>
<dbReference type="Pfam" id="PF22638">
    <property type="entry name" value="FlgK_D1"/>
    <property type="match status" value="1"/>
</dbReference>
<dbReference type="Pfam" id="PF06429">
    <property type="entry name" value="Flg_bbr_C"/>
    <property type="match status" value="1"/>
</dbReference>
<evidence type="ECO:0000259" key="8">
    <source>
        <dbReference type="Pfam" id="PF06429"/>
    </source>
</evidence>